<comment type="caution">
    <text evidence="2">The sequence shown here is derived from an EMBL/GenBank/DDBJ whole genome shotgun (WGS) entry which is preliminary data.</text>
</comment>
<name>A0A813I080_POLGL</name>
<sequence>MPVAVAVVVIAVGVVVGVVVCHIIYAAYGDYLQCFSHVFRPWAWRCELFSFSVLLLSHGSNKKGNPPHTGRAAFPSPPTPRFWLLSFFFQTMFKHLLEHFDCL</sequence>
<protein>
    <submittedName>
        <fullName evidence="2">Uncharacterized protein</fullName>
    </submittedName>
</protein>
<evidence type="ECO:0000313" key="2">
    <source>
        <dbReference type="EMBL" id="CAE8644221.1"/>
    </source>
</evidence>
<accession>A0A813I080</accession>
<dbReference type="EMBL" id="CAJNNW010002417">
    <property type="protein sequence ID" value="CAE8644221.1"/>
    <property type="molecule type" value="Genomic_DNA"/>
</dbReference>
<keyword evidence="1" id="KW-0472">Membrane</keyword>
<evidence type="ECO:0000256" key="1">
    <source>
        <dbReference type="SAM" id="Phobius"/>
    </source>
</evidence>
<reference evidence="2" key="1">
    <citation type="submission" date="2021-02" db="EMBL/GenBank/DDBJ databases">
        <authorList>
            <person name="Dougan E. K."/>
            <person name="Rhodes N."/>
            <person name="Thang M."/>
            <person name="Chan C."/>
        </authorList>
    </citation>
    <scope>NUCLEOTIDE SEQUENCE</scope>
</reference>
<proteinExistence type="predicted"/>
<gene>
    <name evidence="2" type="ORF">PGLA2088_LOCUS2864</name>
</gene>
<keyword evidence="1" id="KW-1133">Transmembrane helix</keyword>
<evidence type="ECO:0000313" key="3">
    <source>
        <dbReference type="Proteomes" id="UP000626109"/>
    </source>
</evidence>
<organism evidence="2 3">
    <name type="scientific">Polarella glacialis</name>
    <name type="common">Dinoflagellate</name>
    <dbReference type="NCBI Taxonomy" id="89957"/>
    <lineage>
        <taxon>Eukaryota</taxon>
        <taxon>Sar</taxon>
        <taxon>Alveolata</taxon>
        <taxon>Dinophyceae</taxon>
        <taxon>Suessiales</taxon>
        <taxon>Suessiaceae</taxon>
        <taxon>Polarella</taxon>
    </lineage>
</organism>
<feature type="transmembrane region" description="Helical" evidence="1">
    <location>
        <begin position="6"/>
        <end position="28"/>
    </location>
</feature>
<dbReference type="AlphaFoldDB" id="A0A813I080"/>
<dbReference type="Proteomes" id="UP000626109">
    <property type="component" value="Unassembled WGS sequence"/>
</dbReference>
<keyword evidence="1" id="KW-0812">Transmembrane</keyword>